<reference evidence="1 2" key="1">
    <citation type="journal article" date="2022" name="Hortic Res">
        <title>A haplotype resolved chromosomal level avocado genome allows analysis of novel avocado genes.</title>
        <authorList>
            <person name="Nath O."/>
            <person name="Fletcher S.J."/>
            <person name="Hayward A."/>
            <person name="Shaw L.M."/>
            <person name="Masouleh A.K."/>
            <person name="Furtado A."/>
            <person name="Henry R.J."/>
            <person name="Mitter N."/>
        </authorList>
    </citation>
    <scope>NUCLEOTIDE SEQUENCE [LARGE SCALE GENOMIC DNA]</scope>
    <source>
        <strain evidence="2">cv. Hass</strain>
    </source>
</reference>
<keyword evidence="2" id="KW-1185">Reference proteome</keyword>
<protein>
    <submittedName>
        <fullName evidence="1">Uncharacterized protein</fullName>
    </submittedName>
</protein>
<comment type="caution">
    <text evidence="1">The sequence shown here is derived from an EMBL/GenBank/DDBJ whole genome shotgun (WGS) entry which is preliminary data.</text>
</comment>
<evidence type="ECO:0000313" key="1">
    <source>
        <dbReference type="EMBL" id="KAJ8621843.1"/>
    </source>
</evidence>
<organism evidence="1 2">
    <name type="scientific">Persea americana</name>
    <name type="common">Avocado</name>
    <dbReference type="NCBI Taxonomy" id="3435"/>
    <lineage>
        <taxon>Eukaryota</taxon>
        <taxon>Viridiplantae</taxon>
        <taxon>Streptophyta</taxon>
        <taxon>Embryophyta</taxon>
        <taxon>Tracheophyta</taxon>
        <taxon>Spermatophyta</taxon>
        <taxon>Magnoliopsida</taxon>
        <taxon>Magnoliidae</taxon>
        <taxon>Laurales</taxon>
        <taxon>Lauraceae</taxon>
        <taxon>Persea</taxon>
    </lineage>
</organism>
<name>A0ACC2KLD8_PERAE</name>
<sequence length="710" mass="76508">MTSVGNSQPPVHLAGPHHEEGDWIGDSAGPGVDAIESQLPNSKLNRIGAVKSELGHDRADARASLGCVGTLPGASRRSHIPSQSVEAVKILHEDLPSSKSEVSGPVDLGQLLMHGKFNEGEFGSGLVDYKLKHEVVFSDHGSKFYSLSDSLKDACENDSDDAEFTVIDRGIEVSTKDLVKEEEDNKDAGDIPVVGNIKIDESSKGEGATGLEVVKPNQQDEAYRSNVEEFPIVGWNSQEDSLFTEELIMKELDSALCDPSILKVEESGSSHSQSEDPGQLIHTEVKSIYKKGKVGKSLSLDDATASVASEFLSLLGIEHSPFGSSSDSDPDSPRERLLKQFERDSLACGSGIFGIDIGKEMDMELVNDSVQLDPKNLSEEFELSSFVHTAEAEHQKAAQTLKNKTRAKMLEDAEAEALMREWGLNENSFQSSAPGSADGFGSPIDLPPEEPFLPPLGEGLGPLVQTKDGGFLRSMNPSLFMNAKNNGSLIMQVSSPIVVPAEMGSGIMEILQGLASIGIEKLSMQTSKLMPLEDVTGKTMQQVAWEAAPAFEACKREDTLQHLKPEWQSEVRHDAFRGRRKGKNSSTLTSSFGRDLDSEYVSLGDLAPLAMDKIEALSIEGLRIQSGMSDDEAPSNISSQSYGEISALSGQRAKGSRSLGLEGAAGLQLMDIKDGNEDVDGLMGLSITLDEWMRLDAGILDEEEQNSSRT</sequence>
<accession>A0ACC2KLD8</accession>
<dbReference type="EMBL" id="CM056818">
    <property type="protein sequence ID" value="KAJ8621843.1"/>
    <property type="molecule type" value="Genomic_DNA"/>
</dbReference>
<dbReference type="Proteomes" id="UP001234297">
    <property type="component" value="Chromosome 10"/>
</dbReference>
<proteinExistence type="predicted"/>
<gene>
    <name evidence="1" type="ORF">MRB53_030372</name>
</gene>
<evidence type="ECO:0000313" key="2">
    <source>
        <dbReference type="Proteomes" id="UP001234297"/>
    </source>
</evidence>